<dbReference type="AlphaFoldDB" id="A0A7C4U6Q7"/>
<evidence type="ECO:0000313" key="1">
    <source>
        <dbReference type="EMBL" id="HGW91453.1"/>
    </source>
</evidence>
<dbReference type="EMBL" id="DTHG01000034">
    <property type="protein sequence ID" value="HGW91453.1"/>
    <property type="molecule type" value="Genomic_DNA"/>
</dbReference>
<organism evidence="1">
    <name type="scientific">candidate division WOR-3 bacterium</name>
    <dbReference type="NCBI Taxonomy" id="2052148"/>
    <lineage>
        <taxon>Bacteria</taxon>
        <taxon>Bacteria division WOR-3</taxon>
    </lineage>
</organism>
<accession>A0A7C4U6Q7</accession>
<comment type="caution">
    <text evidence="1">The sequence shown here is derived from an EMBL/GenBank/DDBJ whole genome shotgun (WGS) entry which is preliminary data.</text>
</comment>
<protein>
    <recommendedName>
        <fullName evidence="2">DUF5723 domain-containing protein</fullName>
    </recommendedName>
</protein>
<proteinExistence type="predicted"/>
<name>A0A7C4U6Q7_UNCW3</name>
<sequence length="276" mass="31093">MRKLFIFLFLFLSIFSQEKHYVTPSRALTTPVYDVLKSLDFFLSGGGTVGIEGEAYALGNVNMDFGDLFELEVSVSSIVNAVENKSSLLPTSTFKMKLLSSNELKAGLTFLMKKTMWNIEYDIDTKFSYYTRFSELMIIGGFKNNYINLNFGGKITDLRAQIKMIDSIVEGEKMKKSYGGFFNILIQVNPKTYGIFEISDKIRINYIGKTHLDLDRNVSQVISVSLGGRYFFNEFISIDAGTLWRSDYKGIGDAVINAGVNIGIPFEGLGKEIFKE</sequence>
<reference evidence="1" key="1">
    <citation type="journal article" date="2020" name="mSystems">
        <title>Genome- and Community-Level Interaction Insights into Carbon Utilization and Element Cycling Functions of Hydrothermarchaeota in Hydrothermal Sediment.</title>
        <authorList>
            <person name="Zhou Z."/>
            <person name="Liu Y."/>
            <person name="Xu W."/>
            <person name="Pan J."/>
            <person name="Luo Z.H."/>
            <person name="Li M."/>
        </authorList>
    </citation>
    <scope>NUCLEOTIDE SEQUENCE [LARGE SCALE GENOMIC DNA]</scope>
    <source>
        <strain evidence="1">SpSt-780</strain>
    </source>
</reference>
<gene>
    <name evidence="1" type="ORF">ENV67_02800</name>
</gene>
<evidence type="ECO:0008006" key="2">
    <source>
        <dbReference type="Google" id="ProtNLM"/>
    </source>
</evidence>